<name>A0A5E4X3Q8_9BURK</name>
<dbReference type="Pfam" id="PF01972">
    <property type="entry name" value="SDH_protease"/>
    <property type="match status" value="1"/>
</dbReference>
<sequence length="305" mass="33491">MASWNELTAEYERLSADKRNEFLTSQIAHSLREIGKLRGGTNVLLYGSAFLQKPAVHPTAIQIMPEDINGFMATMYGMDWSAGLTLILHTPGGVTTAAQTIVSYLLSKFAHIEVIVPTFAMSAGTMIALGSQKIVLGRQSQLGPIDPQMPVNGKFVSAQAIVDQFNRAREEILKNQTAAHVWAPILQTIGPALLHEATNAIDYSKSMVRQWLAARMFSGDSAADDKAKAAADHFGDASNHKDHGRRIDRDEASKFVSTEALEDNQALQEVVLTTYHLMTIVFEQSPATKMMATGHDRLWLKNSPK</sequence>
<dbReference type="PANTHER" id="PTHR35984:SF1">
    <property type="entry name" value="PERIPLASMIC SERINE PROTEASE"/>
    <property type="match status" value="1"/>
</dbReference>
<dbReference type="RefSeq" id="WP_150567893.1">
    <property type="nucleotide sequence ID" value="NZ_CABPSD010000011.1"/>
</dbReference>
<evidence type="ECO:0000313" key="2">
    <source>
        <dbReference type="Proteomes" id="UP000368474"/>
    </source>
</evidence>
<dbReference type="Proteomes" id="UP000368474">
    <property type="component" value="Unassembled WGS sequence"/>
</dbReference>
<keyword evidence="2" id="KW-1185">Reference proteome</keyword>
<dbReference type="AlphaFoldDB" id="A0A5E4X3Q8"/>
<protein>
    <recommendedName>
        <fullName evidence="3">Serine protease</fullName>
    </recommendedName>
</protein>
<gene>
    <name evidence="1" type="ORF">PMO31116_03603</name>
</gene>
<dbReference type="InterPro" id="IPR029045">
    <property type="entry name" value="ClpP/crotonase-like_dom_sf"/>
</dbReference>
<dbReference type="InterPro" id="IPR002825">
    <property type="entry name" value="Pept_S49_ser-pept_pro"/>
</dbReference>
<evidence type="ECO:0008006" key="3">
    <source>
        <dbReference type="Google" id="ProtNLM"/>
    </source>
</evidence>
<dbReference type="EMBL" id="CABPSD010000011">
    <property type="protein sequence ID" value="VVE30886.1"/>
    <property type="molecule type" value="Genomic_DNA"/>
</dbReference>
<proteinExistence type="predicted"/>
<dbReference type="GO" id="GO:0016020">
    <property type="term" value="C:membrane"/>
    <property type="evidence" value="ECO:0007669"/>
    <property type="project" value="InterPro"/>
</dbReference>
<evidence type="ECO:0000313" key="1">
    <source>
        <dbReference type="EMBL" id="VVE30886.1"/>
    </source>
</evidence>
<dbReference type="SUPFAM" id="SSF52096">
    <property type="entry name" value="ClpP/crotonase"/>
    <property type="match status" value="1"/>
</dbReference>
<dbReference type="Gene3D" id="3.90.226.10">
    <property type="entry name" value="2-enoyl-CoA Hydratase, Chain A, domain 1"/>
    <property type="match status" value="1"/>
</dbReference>
<dbReference type="PANTHER" id="PTHR35984">
    <property type="entry name" value="PERIPLASMIC SERINE PROTEASE"/>
    <property type="match status" value="1"/>
</dbReference>
<reference evidence="1 2" key="1">
    <citation type="submission" date="2019-08" db="EMBL/GenBank/DDBJ databases">
        <authorList>
            <person name="Peeters C."/>
        </authorList>
    </citation>
    <scope>NUCLEOTIDE SEQUENCE [LARGE SCALE GENOMIC DNA]</scope>
    <source>
        <strain evidence="1 2">LMG 31116</strain>
    </source>
</reference>
<accession>A0A5E4X3Q8</accession>
<organism evidence="1 2">
    <name type="scientific">Pandoraea morbifera</name>
    <dbReference type="NCBI Taxonomy" id="2508300"/>
    <lineage>
        <taxon>Bacteria</taxon>
        <taxon>Pseudomonadati</taxon>
        <taxon>Pseudomonadota</taxon>
        <taxon>Betaproteobacteria</taxon>
        <taxon>Burkholderiales</taxon>
        <taxon>Burkholderiaceae</taxon>
        <taxon>Pandoraea</taxon>
    </lineage>
</organism>